<protein>
    <submittedName>
        <fullName evidence="2">Uncharacterized protein</fullName>
    </submittedName>
</protein>
<dbReference type="AlphaFoldDB" id="A0A8I2YCQ1"/>
<dbReference type="OrthoDB" id="2590746at2759"/>
<feature type="region of interest" description="Disordered" evidence="1">
    <location>
        <begin position="412"/>
        <end position="494"/>
    </location>
</feature>
<feature type="compositionally biased region" description="Basic residues" evidence="1">
    <location>
        <begin position="412"/>
        <end position="421"/>
    </location>
</feature>
<organism evidence="2 3">
    <name type="scientific">Boletus reticuloceps</name>
    <dbReference type="NCBI Taxonomy" id="495285"/>
    <lineage>
        <taxon>Eukaryota</taxon>
        <taxon>Fungi</taxon>
        <taxon>Dikarya</taxon>
        <taxon>Basidiomycota</taxon>
        <taxon>Agaricomycotina</taxon>
        <taxon>Agaricomycetes</taxon>
        <taxon>Agaricomycetidae</taxon>
        <taxon>Boletales</taxon>
        <taxon>Boletineae</taxon>
        <taxon>Boletaceae</taxon>
        <taxon>Boletoideae</taxon>
        <taxon>Boletus</taxon>
    </lineage>
</organism>
<feature type="region of interest" description="Disordered" evidence="1">
    <location>
        <begin position="294"/>
        <end position="332"/>
    </location>
</feature>
<feature type="compositionally biased region" description="Acidic residues" evidence="1">
    <location>
        <begin position="480"/>
        <end position="491"/>
    </location>
</feature>
<name>A0A8I2YCQ1_9AGAM</name>
<dbReference type="EMBL" id="JAGFBS010000080">
    <property type="protein sequence ID" value="KAG6369446.1"/>
    <property type="molecule type" value="Genomic_DNA"/>
</dbReference>
<evidence type="ECO:0000313" key="3">
    <source>
        <dbReference type="Proteomes" id="UP000683000"/>
    </source>
</evidence>
<feature type="compositionally biased region" description="Polar residues" evidence="1">
    <location>
        <begin position="68"/>
        <end position="84"/>
    </location>
</feature>
<evidence type="ECO:0000256" key="1">
    <source>
        <dbReference type="SAM" id="MobiDB-lite"/>
    </source>
</evidence>
<accession>A0A8I2YCQ1</accession>
<proteinExistence type="predicted"/>
<feature type="region of interest" description="Disordered" evidence="1">
    <location>
        <begin position="211"/>
        <end position="234"/>
    </location>
</feature>
<feature type="compositionally biased region" description="Polar residues" evidence="1">
    <location>
        <begin position="218"/>
        <end position="234"/>
    </location>
</feature>
<evidence type="ECO:0000313" key="2">
    <source>
        <dbReference type="EMBL" id="KAG6369446.1"/>
    </source>
</evidence>
<reference evidence="2" key="1">
    <citation type="submission" date="2021-03" db="EMBL/GenBank/DDBJ databases">
        <title>Evolutionary innovations through gain and loss of genes in the ectomycorrhizal Boletales.</title>
        <authorList>
            <person name="Wu G."/>
            <person name="Miyauchi S."/>
            <person name="Morin E."/>
            <person name="Yang Z.-L."/>
            <person name="Xu J."/>
            <person name="Martin F.M."/>
        </authorList>
    </citation>
    <scope>NUCLEOTIDE SEQUENCE</scope>
    <source>
        <strain evidence="2">BR01</strain>
    </source>
</reference>
<feature type="compositionally biased region" description="Low complexity" evidence="1">
    <location>
        <begin position="455"/>
        <end position="474"/>
    </location>
</feature>
<gene>
    <name evidence="2" type="ORF">JVT61DRAFT_14811</name>
</gene>
<feature type="region of interest" description="Disordered" evidence="1">
    <location>
        <begin position="19"/>
        <end position="101"/>
    </location>
</feature>
<feature type="compositionally biased region" description="Pro residues" evidence="1">
    <location>
        <begin position="26"/>
        <end position="38"/>
    </location>
</feature>
<dbReference type="Proteomes" id="UP000683000">
    <property type="component" value="Unassembled WGS sequence"/>
</dbReference>
<keyword evidence="3" id="KW-1185">Reference proteome</keyword>
<sequence length="612" mass="66124">MFASLSSFLPSALQQVAPVGARPPDVLSPPPPTPPDPDTPVVDPPRKKEKKEKHPNEAFIIVRPPPSKSAQPLSLQVQLVPPQSRNERPVQALDTSPDDLNTDLKRIHSNGSEASAYSVCTSVGSVSSFASTSTSSGRRTIIPLYNLNVHSVMPTTILDAGTDAKVAKFARRGLEVIGLAFLEPIEVRPSSPANGSLAAVSARASLDDSFREFGAAPGTSSRRPASPARPNTTHVTINAPGDHLHIPAINLPLAPPLPPPDMPPPQRSTNKLFTRMFKKKGTASHLYVAVPLPDEVTTPHSPPLRTSARISEDTSTSRPDTPRHDAWPCTPLTSTTISQTAVLGVYSTLYPPVSNPTGRPTKYIWVVRKWLKGSDTSILNGMMGKLSVGAREASVPDAPHAEVRFEWFRERKKGNSRKTRDRRSDSPSRRRVPSNTLPRPAPQTLSPDGHDHRSSIASHNSSSSDTAASLSSSAQRDAEESGEESDPEDSETAWTCTVTVQRPEQLTQKHRNGSRAPVIRLKVATLAPTPHHPKVVGLLKTPFPLPDIEVERLVVRRRFVTAQGLSKTTAPNAGAFVLTAEEIKDTVSSTALWLVVREAFGGVGRERKKGKS</sequence>
<comment type="caution">
    <text evidence="2">The sequence shown here is derived from an EMBL/GenBank/DDBJ whole genome shotgun (WGS) entry which is preliminary data.</text>
</comment>